<dbReference type="Pfam" id="PF02653">
    <property type="entry name" value="BPD_transp_2"/>
    <property type="match status" value="1"/>
</dbReference>
<feature type="transmembrane region" description="Helical" evidence="6">
    <location>
        <begin position="298"/>
        <end position="317"/>
    </location>
</feature>
<protein>
    <submittedName>
        <fullName evidence="7">Branched-chain amino acid ABC transporter permease</fullName>
    </submittedName>
</protein>
<dbReference type="PANTHER" id="PTHR30482">
    <property type="entry name" value="HIGH-AFFINITY BRANCHED-CHAIN AMINO ACID TRANSPORT SYSTEM PERMEASE"/>
    <property type="match status" value="1"/>
</dbReference>
<dbReference type="InterPro" id="IPR043428">
    <property type="entry name" value="LivM-like"/>
</dbReference>
<keyword evidence="5 6" id="KW-0472">Membrane</keyword>
<evidence type="ECO:0000256" key="2">
    <source>
        <dbReference type="ARBA" id="ARBA00022475"/>
    </source>
</evidence>
<feature type="transmembrane region" description="Helical" evidence="6">
    <location>
        <begin position="217"/>
        <end position="236"/>
    </location>
</feature>
<dbReference type="Proteomes" id="UP000287917">
    <property type="component" value="Unassembled WGS sequence"/>
</dbReference>
<dbReference type="PANTHER" id="PTHR30482:SF10">
    <property type="entry name" value="HIGH-AFFINITY BRANCHED-CHAIN AMINO ACID TRANSPORT PROTEIN BRAE"/>
    <property type="match status" value="1"/>
</dbReference>
<organism evidence="7 8">
    <name type="scientific">SAR324 cluster bacterium</name>
    <dbReference type="NCBI Taxonomy" id="2024889"/>
    <lineage>
        <taxon>Bacteria</taxon>
        <taxon>Deltaproteobacteria</taxon>
        <taxon>SAR324 cluster</taxon>
    </lineage>
</organism>
<evidence type="ECO:0000256" key="5">
    <source>
        <dbReference type="ARBA" id="ARBA00023136"/>
    </source>
</evidence>
<reference evidence="7 8" key="1">
    <citation type="submission" date="2018-06" db="EMBL/GenBank/DDBJ databases">
        <title>Combined omics and stable isotope probing to characterize newly discovered Mariana Back-Arc vent microbial communities.</title>
        <authorList>
            <person name="Trembath-Reichert E."/>
            <person name="Huber J.A."/>
        </authorList>
    </citation>
    <scope>NUCLEOTIDE SEQUENCE [LARGE SCALE GENOMIC DNA]</scope>
    <source>
        <strain evidence="7">MAG 58</strain>
    </source>
</reference>
<feature type="transmembrane region" description="Helical" evidence="6">
    <location>
        <begin position="102"/>
        <end position="121"/>
    </location>
</feature>
<dbReference type="CDD" id="cd06581">
    <property type="entry name" value="TM_PBP1_LivM_like"/>
    <property type="match status" value="1"/>
</dbReference>
<feature type="transmembrane region" description="Helical" evidence="6">
    <location>
        <begin position="21"/>
        <end position="39"/>
    </location>
</feature>
<dbReference type="InterPro" id="IPR001851">
    <property type="entry name" value="ABC_transp_permease"/>
</dbReference>
<evidence type="ECO:0000256" key="4">
    <source>
        <dbReference type="ARBA" id="ARBA00022989"/>
    </source>
</evidence>
<keyword evidence="3 6" id="KW-0812">Transmembrane</keyword>
<evidence type="ECO:0000313" key="7">
    <source>
        <dbReference type="EMBL" id="RTZ83171.1"/>
    </source>
</evidence>
<comment type="subcellular location">
    <subcellularLocation>
        <location evidence="1">Cell membrane</location>
        <topology evidence="1">Multi-pass membrane protein</topology>
    </subcellularLocation>
</comment>
<feature type="transmembrane region" description="Helical" evidence="6">
    <location>
        <begin position="169"/>
        <end position="189"/>
    </location>
</feature>
<feature type="transmembrane region" description="Helical" evidence="6">
    <location>
        <begin position="77"/>
        <end position="96"/>
    </location>
</feature>
<evidence type="ECO:0000256" key="3">
    <source>
        <dbReference type="ARBA" id="ARBA00022692"/>
    </source>
</evidence>
<comment type="caution">
    <text evidence="7">The sequence shown here is derived from an EMBL/GenBank/DDBJ whole genome shotgun (WGS) entry which is preliminary data.</text>
</comment>
<feature type="transmembrane region" description="Helical" evidence="6">
    <location>
        <begin position="248"/>
        <end position="266"/>
    </location>
</feature>
<dbReference type="GO" id="GO:0015658">
    <property type="term" value="F:branched-chain amino acid transmembrane transporter activity"/>
    <property type="evidence" value="ECO:0007669"/>
    <property type="project" value="InterPro"/>
</dbReference>
<feature type="transmembrane region" description="Helical" evidence="6">
    <location>
        <begin position="128"/>
        <end position="149"/>
    </location>
</feature>
<proteinExistence type="predicted"/>
<feature type="transmembrane region" description="Helical" evidence="6">
    <location>
        <begin position="45"/>
        <end position="65"/>
    </location>
</feature>
<dbReference type="EMBL" id="QNZK01000296">
    <property type="protein sequence ID" value="RTZ83171.1"/>
    <property type="molecule type" value="Genomic_DNA"/>
</dbReference>
<keyword evidence="2" id="KW-1003">Cell membrane</keyword>
<evidence type="ECO:0000256" key="1">
    <source>
        <dbReference type="ARBA" id="ARBA00004651"/>
    </source>
</evidence>
<gene>
    <name evidence="7" type="ORF">DSY96_08605</name>
</gene>
<accession>A0A432GIS5</accession>
<name>A0A432GIS5_9DELT</name>
<keyword evidence="4 6" id="KW-1133">Transmembrane helix</keyword>
<dbReference type="GO" id="GO:0005886">
    <property type="term" value="C:plasma membrane"/>
    <property type="evidence" value="ECO:0007669"/>
    <property type="project" value="UniProtKB-SubCell"/>
</dbReference>
<dbReference type="AlphaFoldDB" id="A0A432GIS5"/>
<feature type="transmembrane region" description="Helical" evidence="6">
    <location>
        <begin position="273"/>
        <end position="292"/>
    </location>
</feature>
<evidence type="ECO:0000256" key="6">
    <source>
        <dbReference type="SAM" id="Phobius"/>
    </source>
</evidence>
<sequence>MLGVMKILKEKGSFLLNNKKIIPFLILIVLTGLPIIQFFGNYNYLIHIVLFSFLYITMSSSWNIIGGYGGFISLGHNVFFGIGAYFSGFIFVRYGISPFITALIAGLVAALFGFVVGFITLRVKGPSYIISSIALLMIFRILFDRWELIGGTHGMTLPHNTFPVEWSKIPHYYALLLLMVLSIYLSWYIRHSKFGLALRSISHDEIKSAVTGINVKIIKVTAYALSAYFIGAAGAIWGDYLTYVRPNIFFIILIAANMVLMCILGGKGTVTGPIIGTIVMIFFNEFILAYFGATELNIFFTGFLMIITLMYFPEGIVGSLKKRKLLPGFLDWG</sequence>
<evidence type="ECO:0000313" key="8">
    <source>
        <dbReference type="Proteomes" id="UP000287917"/>
    </source>
</evidence>